<dbReference type="Proteomes" id="UP001497700">
    <property type="component" value="Unassembled WGS sequence"/>
</dbReference>
<comment type="caution">
    <text evidence="1">The sequence shown here is derived from an EMBL/GenBank/DDBJ whole genome shotgun (WGS) entry which is preliminary data.</text>
</comment>
<proteinExistence type="predicted"/>
<reference evidence="1 2" key="1">
    <citation type="journal article" date="2022" name="New Phytol.">
        <title>Ecological generalism drives hyperdiversity of secondary metabolite gene clusters in xylarialean endophytes.</title>
        <authorList>
            <person name="Franco M.E.E."/>
            <person name="Wisecaver J.H."/>
            <person name="Arnold A.E."/>
            <person name="Ju Y.M."/>
            <person name="Slot J.C."/>
            <person name="Ahrendt S."/>
            <person name="Moore L.P."/>
            <person name="Eastman K.E."/>
            <person name="Scott K."/>
            <person name="Konkel Z."/>
            <person name="Mondo S.J."/>
            <person name="Kuo A."/>
            <person name="Hayes R.D."/>
            <person name="Haridas S."/>
            <person name="Andreopoulos B."/>
            <person name="Riley R."/>
            <person name="LaButti K."/>
            <person name="Pangilinan J."/>
            <person name="Lipzen A."/>
            <person name="Amirebrahimi M."/>
            <person name="Yan J."/>
            <person name="Adam C."/>
            <person name="Keymanesh K."/>
            <person name="Ng V."/>
            <person name="Louie K."/>
            <person name="Northen T."/>
            <person name="Drula E."/>
            <person name="Henrissat B."/>
            <person name="Hsieh H.M."/>
            <person name="Youens-Clark K."/>
            <person name="Lutzoni F."/>
            <person name="Miadlikowska J."/>
            <person name="Eastwood D.C."/>
            <person name="Hamelin R.C."/>
            <person name="Grigoriev I.V."/>
            <person name="U'Ren J.M."/>
        </authorList>
    </citation>
    <scope>NUCLEOTIDE SEQUENCE [LARGE SCALE GENOMIC DNA]</scope>
    <source>
        <strain evidence="1 2">CBS 119005</strain>
    </source>
</reference>
<evidence type="ECO:0000313" key="2">
    <source>
        <dbReference type="Proteomes" id="UP001497700"/>
    </source>
</evidence>
<keyword evidence="2" id="KW-1185">Reference proteome</keyword>
<organism evidence="1 2">
    <name type="scientific">Hypoxylon rubiginosum</name>
    <dbReference type="NCBI Taxonomy" id="110542"/>
    <lineage>
        <taxon>Eukaryota</taxon>
        <taxon>Fungi</taxon>
        <taxon>Dikarya</taxon>
        <taxon>Ascomycota</taxon>
        <taxon>Pezizomycotina</taxon>
        <taxon>Sordariomycetes</taxon>
        <taxon>Xylariomycetidae</taxon>
        <taxon>Xylariales</taxon>
        <taxon>Hypoxylaceae</taxon>
        <taxon>Hypoxylon</taxon>
    </lineage>
</organism>
<accession>A0ACB9ZC75</accession>
<dbReference type="EMBL" id="MU393432">
    <property type="protein sequence ID" value="KAI4869163.1"/>
    <property type="molecule type" value="Genomic_DNA"/>
</dbReference>
<sequence length="822" mass="92775">MSTTRKTARSVTETSEGFISDNDNIIGTPLTCGDSLYDVFSFEDIDPPFASDHVVVEDVAAPVKKGPTNPGQSRLKKGLSEVRRIIDWIMGRDLVVGDHQVPVHTTGEPILAEREDSGGRQLVDDFVDIGDVQDTCPACTTPYCQAVDSLPFRSSLRLNYNDPEMHTWSIGDKYIMTEAVDTEPSEDTDVTLALAADLLKSTRVPIPNVMAGWKEGGKVITIVERAPGQRLYDIWWDLSRDDRERIAREVADHVDQWRRLKADRISGLSGGSAYHKNLFGKMRHGFGPFRSDEQLWKSIKHQLEKKKVDGDVIRVLEDYMPGSAPCVFTHGDLSCTNILIHDGKVSAILGFDNAACLPVWAESIAVHFCYCQEDEQWKAILSKHMKSYARAKDWWSLWMAVEENPLNRKRIAALVARCRRWPNPPKEKRPFDTESRKDEQTRQASSRSVASKPKSQLRSPHRTNPPAQKARDPFSTALSRKLLKGRHYSELLNDQYWELAIVSQSEVTGGMGVFEGNAAVLERELQEWEDQIQDDRRVSNSGESQEEVQEVGEEEEEEEEEEGVEEEGNGGNGNGNDDNYYDEEEGGGAEEEEEEDDDDDDEKGKEVARDVKRTRIERWLLESERGRKVFSRPFLEQESSERGETPYPSAVKDLPWRERQRSFERADNTSKGLRPFSLPLSHLSESAKQNLRETGGEKKEENEEENEEEPGDDNREVFLEKTLQSLESRSGDNATSAAAAGAASVTASGSDSERKRISIFRERNMPGLLYLAVANTAAEGRAKRYQRSQSAERAWTAEDQAASRQRAQQRPRPHSLMPQARD</sequence>
<protein>
    <submittedName>
        <fullName evidence="1">Uncharacterized protein</fullName>
    </submittedName>
</protein>
<name>A0ACB9ZC75_9PEZI</name>
<evidence type="ECO:0000313" key="1">
    <source>
        <dbReference type="EMBL" id="KAI4869163.1"/>
    </source>
</evidence>
<gene>
    <name evidence="1" type="ORF">F4820DRAFT_444287</name>
</gene>